<feature type="domain" description="SGNH hydrolase-type esterase" evidence="2">
    <location>
        <begin position="154"/>
        <end position="320"/>
    </location>
</feature>
<protein>
    <submittedName>
        <fullName evidence="3">Lysophospholipase L1</fullName>
    </submittedName>
</protein>
<dbReference type="Gene3D" id="3.40.50.1110">
    <property type="entry name" value="SGNH hydrolase"/>
    <property type="match status" value="1"/>
</dbReference>
<dbReference type="RefSeq" id="WP_073286519.1">
    <property type="nucleotide sequence ID" value="NZ_FRCP01000009.1"/>
</dbReference>
<dbReference type="STRING" id="1120996.SAMN02746066_01879"/>
<accession>A0A1M7II23</accession>
<dbReference type="InterPro" id="IPR013830">
    <property type="entry name" value="SGNH_hydro"/>
</dbReference>
<proteinExistence type="predicted"/>
<feature type="compositionally biased region" description="Basic and acidic residues" evidence="1">
    <location>
        <begin position="66"/>
        <end position="84"/>
    </location>
</feature>
<evidence type="ECO:0000259" key="2">
    <source>
        <dbReference type="Pfam" id="PF13472"/>
    </source>
</evidence>
<gene>
    <name evidence="3" type="ORF">SAMN02746066_01879</name>
</gene>
<name>A0A1M7II23_9FIRM</name>
<organism evidence="3 4">
    <name type="scientific">Anaerosporobacter mobilis DSM 15930</name>
    <dbReference type="NCBI Taxonomy" id="1120996"/>
    <lineage>
        <taxon>Bacteria</taxon>
        <taxon>Bacillati</taxon>
        <taxon>Bacillota</taxon>
        <taxon>Clostridia</taxon>
        <taxon>Lachnospirales</taxon>
        <taxon>Lachnospiraceae</taxon>
        <taxon>Anaerosporobacter</taxon>
    </lineage>
</organism>
<evidence type="ECO:0000313" key="3">
    <source>
        <dbReference type="EMBL" id="SHM40424.1"/>
    </source>
</evidence>
<evidence type="ECO:0000256" key="1">
    <source>
        <dbReference type="SAM" id="MobiDB-lite"/>
    </source>
</evidence>
<dbReference type="PANTHER" id="PTHR30383:SF5">
    <property type="entry name" value="SGNH HYDROLASE-TYPE ESTERASE DOMAIN-CONTAINING PROTEIN"/>
    <property type="match status" value="1"/>
</dbReference>
<keyword evidence="4" id="KW-1185">Reference proteome</keyword>
<sequence>MLREQRKRLRRKRRKQLLVALALTGIFSVSIIESAAHVNEATDQNHFTNIATLDSVKDNGFGDVRPLSKDEQKNEELDREESGKENNVSDDGVVKPAETTENDVQEEKEDAKQEQVSQEEINQEENNKEENKKDELNIDNKNEIEKDNFSDAVFIGDSRTEGLQINTGLTTARFLAAKGLMVDTALKNNVIKLKNGSRGTVIDGLKERTYNRVYVMFGMNELGWPYLDVFTSRYEKLITEIKKVQPNATIYVQSILPVSKAKSDKDSIYNNENISKFNKAIKDMADKNGYIYLDVASAVTDSNSALPSNASSDGVHLNKEYSQKWLNYLRDTK</sequence>
<dbReference type="EMBL" id="FRCP01000009">
    <property type="protein sequence ID" value="SHM40424.1"/>
    <property type="molecule type" value="Genomic_DNA"/>
</dbReference>
<dbReference type="Pfam" id="PF13472">
    <property type="entry name" value="Lipase_GDSL_2"/>
    <property type="match status" value="1"/>
</dbReference>
<dbReference type="InterPro" id="IPR051532">
    <property type="entry name" value="Ester_Hydrolysis_Enzymes"/>
</dbReference>
<feature type="compositionally biased region" description="Basic and acidic residues" evidence="1">
    <location>
        <begin position="125"/>
        <end position="138"/>
    </location>
</feature>
<dbReference type="AlphaFoldDB" id="A0A1M7II23"/>
<dbReference type="SUPFAM" id="SSF52266">
    <property type="entry name" value="SGNH hydrolase"/>
    <property type="match status" value="1"/>
</dbReference>
<reference evidence="3 4" key="1">
    <citation type="submission" date="2016-11" db="EMBL/GenBank/DDBJ databases">
        <authorList>
            <person name="Jaros S."/>
            <person name="Januszkiewicz K."/>
            <person name="Wedrychowicz H."/>
        </authorList>
    </citation>
    <scope>NUCLEOTIDE SEQUENCE [LARGE SCALE GENOMIC DNA]</scope>
    <source>
        <strain evidence="3 4">DSM 15930</strain>
    </source>
</reference>
<dbReference type="GO" id="GO:0004622">
    <property type="term" value="F:phosphatidylcholine lysophospholipase activity"/>
    <property type="evidence" value="ECO:0007669"/>
    <property type="project" value="TreeGrafter"/>
</dbReference>
<dbReference type="InterPro" id="IPR036514">
    <property type="entry name" value="SGNH_hydro_sf"/>
</dbReference>
<feature type="region of interest" description="Disordered" evidence="1">
    <location>
        <begin position="56"/>
        <end position="138"/>
    </location>
</feature>
<evidence type="ECO:0000313" key="4">
    <source>
        <dbReference type="Proteomes" id="UP000184038"/>
    </source>
</evidence>
<dbReference type="Proteomes" id="UP000184038">
    <property type="component" value="Unassembled WGS sequence"/>
</dbReference>
<dbReference type="PANTHER" id="PTHR30383">
    <property type="entry name" value="THIOESTERASE 1/PROTEASE 1/LYSOPHOSPHOLIPASE L1"/>
    <property type="match status" value="1"/>
</dbReference>